<organism evidence="1">
    <name type="scientific">Salix viminalis</name>
    <name type="common">Common osier</name>
    <name type="synonym">Basket willow</name>
    <dbReference type="NCBI Taxonomy" id="40686"/>
    <lineage>
        <taxon>Eukaryota</taxon>
        <taxon>Viridiplantae</taxon>
        <taxon>Streptophyta</taxon>
        <taxon>Embryophyta</taxon>
        <taxon>Tracheophyta</taxon>
        <taxon>Spermatophyta</taxon>
        <taxon>Magnoliopsida</taxon>
        <taxon>eudicotyledons</taxon>
        <taxon>Gunneridae</taxon>
        <taxon>Pentapetalae</taxon>
        <taxon>rosids</taxon>
        <taxon>fabids</taxon>
        <taxon>Malpighiales</taxon>
        <taxon>Salicaceae</taxon>
        <taxon>Saliceae</taxon>
        <taxon>Salix</taxon>
    </lineage>
</organism>
<dbReference type="EMBL" id="CAADRP010000335">
    <property type="protein sequence ID" value="VFU26775.1"/>
    <property type="molecule type" value="Genomic_DNA"/>
</dbReference>
<name>A0A6N2KF25_SALVM</name>
<accession>A0A6N2KF25</accession>
<gene>
    <name evidence="1" type="ORF">SVIM_LOCUS75276</name>
</gene>
<protein>
    <submittedName>
        <fullName evidence="1">Uncharacterized protein</fullName>
    </submittedName>
</protein>
<proteinExistence type="predicted"/>
<evidence type="ECO:0000313" key="1">
    <source>
        <dbReference type="EMBL" id="VFU26775.1"/>
    </source>
</evidence>
<dbReference type="AlphaFoldDB" id="A0A6N2KF25"/>
<reference evidence="1" key="1">
    <citation type="submission" date="2019-03" db="EMBL/GenBank/DDBJ databases">
        <authorList>
            <person name="Mank J."/>
            <person name="Almeida P."/>
        </authorList>
    </citation>
    <scope>NUCLEOTIDE SEQUENCE</scope>
    <source>
        <strain evidence="1">78183</strain>
    </source>
</reference>
<sequence length="79" mass="8646">MLSYLTATEADNQRRVVKCCTLCESTWQRSKPDTSTFATATGSDSASNDYKGASFLDFQRSCHVIVVSKGNQYLGLGLN</sequence>